<evidence type="ECO:0000313" key="3">
    <source>
        <dbReference type="Proteomes" id="UP000476332"/>
    </source>
</evidence>
<organism evidence="2 3">
    <name type="scientific">Aurantimonas aggregata</name>
    <dbReference type="NCBI Taxonomy" id="2047720"/>
    <lineage>
        <taxon>Bacteria</taxon>
        <taxon>Pseudomonadati</taxon>
        <taxon>Pseudomonadota</taxon>
        <taxon>Alphaproteobacteria</taxon>
        <taxon>Hyphomicrobiales</taxon>
        <taxon>Aurantimonadaceae</taxon>
        <taxon>Aurantimonas</taxon>
    </lineage>
</organism>
<feature type="domain" description="TrwC relaxase" evidence="1">
    <location>
        <begin position="25"/>
        <end position="146"/>
    </location>
</feature>
<dbReference type="EMBL" id="JAAAMJ010000005">
    <property type="protein sequence ID" value="NDV87010.1"/>
    <property type="molecule type" value="Genomic_DNA"/>
</dbReference>
<comment type="caution">
    <text evidence="2">The sequence shown here is derived from an EMBL/GenBank/DDBJ whole genome shotgun (WGS) entry which is preliminary data.</text>
</comment>
<dbReference type="Proteomes" id="UP000476332">
    <property type="component" value="Unassembled WGS sequence"/>
</dbReference>
<name>A0A6L9MHR4_9HYPH</name>
<evidence type="ECO:0000313" key="2">
    <source>
        <dbReference type="EMBL" id="NDV87010.1"/>
    </source>
</evidence>
<protein>
    <submittedName>
        <fullName evidence="2">Relaxase domain-containing protein</fullName>
    </submittedName>
</protein>
<dbReference type="SUPFAM" id="SSF55464">
    <property type="entry name" value="Origin of replication-binding domain, RBD-like"/>
    <property type="match status" value="1"/>
</dbReference>
<dbReference type="AlphaFoldDB" id="A0A6L9MHR4"/>
<sequence length="178" mass="19583">MTATFHALGAGRDAGLYYVNDPNREARPRNRDEYYAADGGGIWWSSGSSVVTHGAAIDKDSFRDLCAGVHPRSDQGIVRGSGERHRAGWDVTFSAPKSVSLLWAAGNDVQRIAIEELHRNAVEAALSFSERHALLEVRLGAGGTIQLPDRGMQRLHVDRRRRGNRSRFRPKHAGGTLQ</sequence>
<keyword evidence="3" id="KW-1185">Reference proteome</keyword>
<dbReference type="Pfam" id="PF08751">
    <property type="entry name" value="TrwC"/>
    <property type="match status" value="1"/>
</dbReference>
<proteinExistence type="predicted"/>
<dbReference type="InterPro" id="IPR014862">
    <property type="entry name" value="TrwC"/>
</dbReference>
<dbReference type="RefSeq" id="WP_163043747.1">
    <property type="nucleotide sequence ID" value="NZ_JAAAMJ010000005.1"/>
</dbReference>
<reference evidence="2 3" key="1">
    <citation type="submission" date="2020-01" db="EMBL/GenBank/DDBJ databases">
        <title>Genomes of bacteria type strains.</title>
        <authorList>
            <person name="Chen J."/>
            <person name="Zhu S."/>
            <person name="Chen J."/>
        </authorList>
    </citation>
    <scope>NUCLEOTIDE SEQUENCE [LARGE SCALE GENOMIC DNA]</scope>
    <source>
        <strain evidence="2 3">KCTC 52919</strain>
    </source>
</reference>
<accession>A0A6L9MHR4</accession>
<gene>
    <name evidence="2" type="ORF">GTW51_09870</name>
</gene>
<evidence type="ECO:0000259" key="1">
    <source>
        <dbReference type="Pfam" id="PF08751"/>
    </source>
</evidence>